<proteinExistence type="predicted"/>
<keyword evidence="2" id="KW-0812">Transmembrane</keyword>
<dbReference type="VEuPathDB" id="FungiDB:PC9H_005498"/>
<keyword evidence="4" id="KW-1185">Reference proteome</keyword>
<feature type="transmembrane region" description="Helical" evidence="2">
    <location>
        <begin position="187"/>
        <end position="210"/>
    </location>
</feature>
<feature type="compositionally biased region" description="Basic and acidic residues" evidence="1">
    <location>
        <begin position="313"/>
        <end position="326"/>
    </location>
</feature>
<name>A0A8H7DVK4_PLEOS</name>
<feature type="transmembrane region" description="Helical" evidence="2">
    <location>
        <begin position="146"/>
        <end position="167"/>
    </location>
</feature>
<feature type="transmembrane region" description="Helical" evidence="2">
    <location>
        <begin position="89"/>
        <end position="110"/>
    </location>
</feature>
<keyword evidence="2" id="KW-1133">Transmembrane helix</keyword>
<reference evidence="3" key="1">
    <citation type="submission" date="2019-07" db="EMBL/GenBank/DDBJ databases">
        <authorList>
            <person name="Palmer J.M."/>
        </authorList>
    </citation>
    <scope>NUCLEOTIDE SEQUENCE</scope>
    <source>
        <strain evidence="3">PC9</strain>
    </source>
</reference>
<dbReference type="EMBL" id="JACETU010000003">
    <property type="protein sequence ID" value="KAF7433540.1"/>
    <property type="molecule type" value="Genomic_DNA"/>
</dbReference>
<feature type="transmembrane region" description="Helical" evidence="2">
    <location>
        <begin position="241"/>
        <end position="260"/>
    </location>
</feature>
<dbReference type="AlphaFoldDB" id="A0A8H7DVK4"/>
<evidence type="ECO:0000313" key="4">
    <source>
        <dbReference type="Proteomes" id="UP000623687"/>
    </source>
</evidence>
<dbReference type="RefSeq" id="XP_036633567.1">
    <property type="nucleotide sequence ID" value="XM_036775065.1"/>
</dbReference>
<comment type="caution">
    <text evidence="3">The sequence shown here is derived from an EMBL/GenBank/DDBJ whole genome shotgun (WGS) entry which is preliminary data.</text>
</comment>
<gene>
    <name evidence="3" type="ORF">PC9H_005498</name>
</gene>
<evidence type="ECO:0000313" key="3">
    <source>
        <dbReference type="EMBL" id="KAF7433540.1"/>
    </source>
</evidence>
<dbReference type="Proteomes" id="UP000623687">
    <property type="component" value="Unassembled WGS sequence"/>
</dbReference>
<feature type="transmembrane region" description="Helical" evidence="2">
    <location>
        <begin position="122"/>
        <end position="140"/>
    </location>
</feature>
<evidence type="ECO:0000256" key="1">
    <source>
        <dbReference type="SAM" id="MobiDB-lite"/>
    </source>
</evidence>
<feature type="transmembrane region" description="Helical" evidence="2">
    <location>
        <begin position="49"/>
        <end position="77"/>
    </location>
</feature>
<protein>
    <submittedName>
        <fullName evidence="3">Uncharacterized protein</fullName>
    </submittedName>
</protein>
<organism evidence="3 4">
    <name type="scientific">Pleurotus ostreatus</name>
    <name type="common">Oyster mushroom</name>
    <name type="synonym">White-rot fungus</name>
    <dbReference type="NCBI Taxonomy" id="5322"/>
    <lineage>
        <taxon>Eukaryota</taxon>
        <taxon>Fungi</taxon>
        <taxon>Dikarya</taxon>
        <taxon>Basidiomycota</taxon>
        <taxon>Agaricomycotina</taxon>
        <taxon>Agaricomycetes</taxon>
        <taxon>Agaricomycetidae</taxon>
        <taxon>Agaricales</taxon>
        <taxon>Pleurotineae</taxon>
        <taxon>Pleurotaceae</taxon>
        <taxon>Pleurotus</taxon>
    </lineage>
</organism>
<keyword evidence="2" id="KW-0472">Membrane</keyword>
<feature type="region of interest" description="Disordered" evidence="1">
    <location>
        <begin position="307"/>
        <end position="334"/>
    </location>
</feature>
<accession>A0A8H7DVK4</accession>
<evidence type="ECO:0000256" key="2">
    <source>
        <dbReference type="SAM" id="Phobius"/>
    </source>
</evidence>
<feature type="transmembrane region" description="Helical" evidence="2">
    <location>
        <begin position="20"/>
        <end position="40"/>
    </location>
</feature>
<sequence>MSFLPRTLDTYRKSSLVALWVGTLLYGVFLVLFGICLYIFRGRKQSQNIVLVVTAFIMFALSTAHIIMTFLSTFYAVLNPERGLAPDHFALAAGHIYITNNIVADGIIVYRCYIVWGSKKRIVILPCILLLATAVLGYTFRITIQLVALSLVTSIVATSLTAGRIMWISYQTKKHLGKQFAERYNMAFQVVVESGLMYSISLIIFLVVYIDGPGSDAGPSKTYPGQTQPITTFPFFFPASYILYVALAQIMGIVSTLIIVRVGLGVSAGDHGETVGTSGVSRSTGPHIRTPRIPPAVSVELSTFVISSGPTPMDRRRSIEQKHPDSVDDASSSV</sequence>
<dbReference type="OrthoDB" id="3226582at2759"/>
<dbReference type="GeneID" id="59375316"/>